<evidence type="ECO:0000256" key="5">
    <source>
        <dbReference type="ARBA" id="ARBA00022839"/>
    </source>
</evidence>
<dbReference type="Gene3D" id="3.10.310.30">
    <property type="match status" value="1"/>
</dbReference>
<dbReference type="InterPro" id="IPR041122">
    <property type="entry name" value="RecJ_OB"/>
</dbReference>
<gene>
    <name evidence="9" type="ORF">SAMN02910429_02131</name>
</gene>
<evidence type="ECO:0000256" key="3">
    <source>
        <dbReference type="ARBA" id="ARBA00022722"/>
    </source>
</evidence>
<dbReference type="EMBL" id="FOGW01000030">
    <property type="protein sequence ID" value="SES09372.1"/>
    <property type="molecule type" value="Genomic_DNA"/>
</dbReference>
<dbReference type="NCBIfam" id="TIGR00644">
    <property type="entry name" value="recJ"/>
    <property type="match status" value="1"/>
</dbReference>
<evidence type="ECO:0000256" key="1">
    <source>
        <dbReference type="ARBA" id="ARBA00005915"/>
    </source>
</evidence>
<name>A0A1H9UJ33_9FIRM</name>
<organism evidence="9 10">
    <name type="scientific">Lachnobacterium bovis</name>
    <dbReference type="NCBI Taxonomy" id="140626"/>
    <lineage>
        <taxon>Bacteria</taxon>
        <taxon>Bacillati</taxon>
        <taxon>Bacillota</taxon>
        <taxon>Clostridia</taxon>
        <taxon>Lachnospirales</taxon>
        <taxon>Lachnospiraceae</taxon>
        <taxon>Lachnobacterium</taxon>
    </lineage>
</organism>
<feature type="domain" description="DDH" evidence="6">
    <location>
        <begin position="81"/>
        <end position="232"/>
    </location>
</feature>
<dbReference type="Pfam" id="PF02272">
    <property type="entry name" value="DHHA1"/>
    <property type="match status" value="1"/>
</dbReference>
<comment type="similarity">
    <text evidence="1">Belongs to the RecJ family.</text>
</comment>
<dbReference type="Pfam" id="PF17768">
    <property type="entry name" value="RecJ_OB"/>
    <property type="match status" value="1"/>
</dbReference>
<feature type="domain" description="RecJ OB" evidence="8">
    <location>
        <begin position="463"/>
        <end position="586"/>
    </location>
</feature>
<evidence type="ECO:0000259" key="8">
    <source>
        <dbReference type="Pfam" id="PF17768"/>
    </source>
</evidence>
<dbReference type="Pfam" id="PF01368">
    <property type="entry name" value="DHH"/>
    <property type="match status" value="1"/>
</dbReference>
<keyword evidence="3" id="KW-0540">Nuclease</keyword>
<evidence type="ECO:0000313" key="9">
    <source>
        <dbReference type="EMBL" id="SES09372.1"/>
    </source>
</evidence>
<dbReference type="InterPro" id="IPR051673">
    <property type="entry name" value="SSDNA_exonuclease_RecJ"/>
</dbReference>
<dbReference type="GO" id="GO:0003676">
    <property type="term" value="F:nucleic acid binding"/>
    <property type="evidence" value="ECO:0007669"/>
    <property type="project" value="InterPro"/>
</dbReference>
<dbReference type="GO" id="GO:0006310">
    <property type="term" value="P:DNA recombination"/>
    <property type="evidence" value="ECO:0007669"/>
    <property type="project" value="InterPro"/>
</dbReference>
<dbReference type="GO" id="GO:0008409">
    <property type="term" value="F:5'-3' exonuclease activity"/>
    <property type="evidence" value="ECO:0007669"/>
    <property type="project" value="InterPro"/>
</dbReference>
<dbReference type="Proteomes" id="UP000182471">
    <property type="component" value="Unassembled WGS sequence"/>
</dbReference>
<dbReference type="Gene3D" id="3.90.1640.30">
    <property type="match status" value="1"/>
</dbReference>
<dbReference type="InterPro" id="IPR003156">
    <property type="entry name" value="DHHA1_dom"/>
</dbReference>
<evidence type="ECO:0000256" key="2">
    <source>
        <dbReference type="ARBA" id="ARBA00019841"/>
    </source>
</evidence>
<accession>A0A1H9UJ33</accession>
<keyword evidence="10" id="KW-1185">Reference proteome</keyword>
<dbReference type="SUPFAM" id="SSF64182">
    <property type="entry name" value="DHH phosphoesterases"/>
    <property type="match status" value="1"/>
</dbReference>
<dbReference type="InterPro" id="IPR038763">
    <property type="entry name" value="DHH_sf"/>
</dbReference>
<dbReference type="RefSeq" id="WP_074730925.1">
    <property type="nucleotide sequence ID" value="NZ_FOGW01000030.1"/>
</dbReference>
<protein>
    <recommendedName>
        <fullName evidence="2">Single-stranded-DNA-specific exonuclease RecJ</fullName>
    </recommendedName>
</protein>
<evidence type="ECO:0000259" key="6">
    <source>
        <dbReference type="Pfam" id="PF01368"/>
    </source>
</evidence>
<evidence type="ECO:0000259" key="7">
    <source>
        <dbReference type="Pfam" id="PF02272"/>
    </source>
</evidence>
<feature type="domain" description="DHHA1" evidence="7">
    <location>
        <begin position="356"/>
        <end position="449"/>
    </location>
</feature>
<proteinExistence type="inferred from homology"/>
<dbReference type="PANTHER" id="PTHR30255">
    <property type="entry name" value="SINGLE-STRANDED-DNA-SPECIFIC EXONUCLEASE RECJ"/>
    <property type="match status" value="1"/>
</dbReference>
<dbReference type="PANTHER" id="PTHR30255:SF2">
    <property type="entry name" value="SINGLE-STRANDED-DNA-SPECIFIC EXONUCLEASE RECJ"/>
    <property type="match status" value="1"/>
</dbReference>
<reference evidence="10" key="1">
    <citation type="submission" date="2016-10" db="EMBL/GenBank/DDBJ databases">
        <authorList>
            <person name="Varghese N."/>
            <person name="Submissions S."/>
        </authorList>
    </citation>
    <scope>NUCLEOTIDE SEQUENCE [LARGE SCALE GENOMIC DNA]</scope>
    <source>
        <strain evidence="10">S1b</strain>
    </source>
</reference>
<dbReference type="GO" id="GO:0006281">
    <property type="term" value="P:DNA repair"/>
    <property type="evidence" value="ECO:0007669"/>
    <property type="project" value="InterPro"/>
</dbReference>
<evidence type="ECO:0000313" key="10">
    <source>
        <dbReference type="Proteomes" id="UP000182471"/>
    </source>
</evidence>
<keyword evidence="5 9" id="KW-0269">Exonuclease</keyword>
<sequence>MKANSQWFVYNKKADFFGLAKKFNVDPVIIRVMRNREVIEEEDIRRYLTGDSSDFYNPHLLKDVEILTDILIEKFNENKTIRIIGDYDIDGVMSSYILRVGLGKFSNNVSVRIPDRKKDGYGLNMNMIDAAYEDGVDTIITCDNGIAAIDEIAHAKELGMTVLVTDHHEIPCKIVDDKKITLRSQADAIVNPHQEECEYPNKKLCGAAVAWKVICVLYEKMGIPSEEADELIEMAAFATVGDVMDLVGENRIIVKEGLKRIRNTKNIGMKALLAACNIEMDQVNAFHFGFVLGPCINASGRLETAIRALELFLEKNPLKAKTIAEELVTLNEERKELTVEGTKEAIEIANSKEYENDTVLVLYLPNIPESIVGIIAGRVRESQYKPVFVLTKGEECAKGSGRSIEEYSMFDEMCKCRELFIKFGGHPMAAGLSMEETKINVFRKKINEISPLVNEKLTEKVHIDFYMPVDYVTMDLVRQLNVLAPFGKANEKPIFVDKNLKIRRMIVMGKNKNVLKLFLISEKGAEVTAIYFGDINEFEEYLIDKYGEEEVNNAFLGKNNKILISMVYYPTINAYNNNESLQFQMQYFH</sequence>
<dbReference type="InterPro" id="IPR004610">
    <property type="entry name" value="RecJ"/>
</dbReference>
<dbReference type="AlphaFoldDB" id="A0A1H9UJ33"/>
<keyword evidence="4" id="KW-0378">Hydrolase</keyword>
<evidence type="ECO:0000256" key="4">
    <source>
        <dbReference type="ARBA" id="ARBA00022801"/>
    </source>
</evidence>
<dbReference type="InterPro" id="IPR001667">
    <property type="entry name" value="DDH_dom"/>
</dbReference>